<dbReference type="InterPro" id="IPR001650">
    <property type="entry name" value="Helicase_C-like"/>
</dbReference>
<dbReference type="CDD" id="cd18793">
    <property type="entry name" value="SF2_C_SNF"/>
    <property type="match status" value="1"/>
</dbReference>
<protein>
    <recommendedName>
        <fullName evidence="6">Helicase C-terminal domain-containing protein</fullName>
    </recommendedName>
</protein>
<dbReference type="SMART" id="SM00490">
    <property type="entry name" value="HELICc"/>
    <property type="match status" value="1"/>
</dbReference>
<dbReference type="EMBL" id="CP063413">
    <property type="protein sequence ID" value="QSZ37780.1"/>
    <property type="molecule type" value="Genomic_DNA"/>
</dbReference>
<evidence type="ECO:0000256" key="2">
    <source>
        <dbReference type="ARBA" id="ARBA00022801"/>
    </source>
</evidence>
<dbReference type="PANTHER" id="PTHR45626:SF17">
    <property type="entry name" value="HELICASE-LIKE TRANSCRIPTION FACTOR"/>
    <property type="match status" value="1"/>
</dbReference>
<keyword evidence="4" id="KW-0067">ATP-binding</keyword>
<evidence type="ECO:0000256" key="4">
    <source>
        <dbReference type="ARBA" id="ARBA00022840"/>
    </source>
</evidence>
<dbReference type="InterPro" id="IPR038718">
    <property type="entry name" value="SNF2-like_sf"/>
</dbReference>
<sequence>MCEVESTPLQEYAPVTAEPVESMDEHQGGDVDEEDDAISDIDNIEYDDKAYKPSGLLDEAEDEYDLDDADAMDVDVDERYVRMGDKHIIVNDEQIGLWDYFGHEHQNYIEELYNVPPIEQPAHMTVKLHAYQLKIIAQSIWSLDSPFAGFLNGSEMGLAAVCGQWVKTINSAWMAGHGISAYHLHDSRVSAHDLLAMGFDVVVMSYDFCEHNARKMDSYRDELALHRRDSRYPKPKLPTSAIRTDMWADLDMEPKLIVLDEAQLINKPALAWAKSVARLNAKRILMMSGTLPHNQWTNIFGYMKLLKGHPFVTQREFLRVFGVPGERVTTTRKLRCLSRFLQAVTISHPSLILNLPKVEEYKVSFKLHDSEHRAVSALVQKNKKGVIGSKQVVLDGGDKERGMGSSVYADQAQLKSGHPMMGKGLKAVQALRCDGTTPSDRRPVIEEAFIAAECNIPLLMTAGSGSVGLNITSASIMIQCEPWWNRNIEKQAACRVYRQGQEEEVLIFTLVGFNNDIDMEVMTVAGRKVAVNRDLMKVLITTHDEPPKLEDLMTRPPDSGNVQDTPMSDGFDKSFTPTADSSDEDDYQSDLSEEDEDPNKLADDVPSQADEEG</sequence>
<keyword evidence="8" id="KW-1185">Reference proteome</keyword>
<name>A0A8A3PRJ8_9HELO</name>
<dbReference type="PANTHER" id="PTHR45626">
    <property type="entry name" value="TRANSCRIPTION TERMINATION FACTOR 2-RELATED"/>
    <property type="match status" value="1"/>
</dbReference>
<evidence type="ECO:0000313" key="8">
    <source>
        <dbReference type="Proteomes" id="UP000672032"/>
    </source>
</evidence>
<dbReference type="Proteomes" id="UP000672032">
    <property type="component" value="Chromosome 9"/>
</dbReference>
<reference evidence="7" key="1">
    <citation type="submission" date="2020-10" db="EMBL/GenBank/DDBJ databases">
        <title>Genome Sequence of Monilinia vaccinii-corymbosi Sheds Light on Mummy Berry Disease Infection of Blueberry and Mating Type.</title>
        <authorList>
            <person name="Yow A.G."/>
            <person name="Zhang Y."/>
            <person name="Bansal K."/>
            <person name="Eacker S.M."/>
            <person name="Sullivan S."/>
            <person name="Liachko I."/>
            <person name="Cubeta M.A."/>
            <person name="Rollins J.A."/>
            <person name="Ashrafi H."/>
        </authorList>
    </citation>
    <scope>NUCLEOTIDE SEQUENCE</scope>
    <source>
        <strain evidence="7">RL-1</strain>
    </source>
</reference>
<evidence type="ECO:0000259" key="6">
    <source>
        <dbReference type="SMART" id="SM00490"/>
    </source>
</evidence>
<dbReference type="GO" id="GO:0005524">
    <property type="term" value="F:ATP binding"/>
    <property type="evidence" value="ECO:0007669"/>
    <property type="project" value="UniProtKB-KW"/>
</dbReference>
<dbReference type="GO" id="GO:0016787">
    <property type="term" value="F:hydrolase activity"/>
    <property type="evidence" value="ECO:0007669"/>
    <property type="project" value="UniProtKB-KW"/>
</dbReference>
<dbReference type="InterPro" id="IPR049730">
    <property type="entry name" value="SNF2/RAD54-like_C"/>
</dbReference>
<feature type="region of interest" description="Disordered" evidence="5">
    <location>
        <begin position="547"/>
        <end position="613"/>
    </location>
</feature>
<evidence type="ECO:0000256" key="1">
    <source>
        <dbReference type="ARBA" id="ARBA00022741"/>
    </source>
</evidence>
<dbReference type="GO" id="GO:0008094">
    <property type="term" value="F:ATP-dependent activity, acting on DNA"/>
    <property type="evidence" value="ECO:0007669"/>
    <property type="project" value="TreeGrafter"/>
</dbReference>
<evidence type="ECO:0000256" key="5">
    <source>
        <dbReference type="SAM" id="MobiDB-lite"/>
    </source>
</evidence>
<dbReference type="GO" id="GO:0004386">
    <property type="term" value="F:helicase activity"/>
    <property type="evidence" value="ECO:0007669"/>
    <property type="project" value="UniProtKB-KW"/>
</dbReference>
<evidence type="ECO:0000313" key="7">
    <source>
        <dbReference type="EMBL" id="QSZ37780.1"/>
    </source>
</evidence>
<proteinExistence type="predicted"/>
<organism evidence="7 8">
    <name type="scientific">Monilinia vaccinii-corymbosi</name>
    <dbReference type="NCBI Taxonomy" id="61207"/>
    <lineage>
        <taxon>Eukaryota</taxon>
        <taxon>Fungi</taxon>
        <taxon>Dikarya</taxon>
        <taxon>Ascomycota</taxon>
        <taxon>Pezizomycotina</taxon>
        <taxon>Leotiomycetes</taxon>
        <taxon>Helotiales</taxon>
        <taxon>Sclerotiniaceae</taxon>
        <taxon>Monilinia</taxon>
    </lineage>
</organism>
<dbReference type="OrthoDB" id="5399953at2759"/>
<dbReference type="Pfam" id="PF00271">
    <property type="entry name" value="Helicase_C"/>
    <property type="match status" value="1"/>
</dbReference>
<dbReference type="GO" id="GO:0005634">
    <property type="term" value="C:nucleus"/>
    <property type="evidence" value="ECO:0007669"/>
    <property type="project" value="TreeGrafter"/>
</dbReference>
<dbReference type="InterPro" id="IPR000330">
    <property type="entry name" value="SNF2_N"/>
</dbReference>
<dbReference type="SUPFAM" id="SSF52540">
    <property type="entry name" value="P-loop containing nucleoside triphosphate hydrolases"/>
    <property type="match status" value="2"/>
</dbReference>
<keyword evidence="1" id="KW-0547">Nucleotide-binding</keyword>
<dbReference type="Gene3D" id="3.40.50.10810">
    <property type="entry name" value="Tandem AAA-ATPase domain"/>
    <property type="match status" value="1"/>
</dbReference>
<dbReference type="InterPro" id="IPR027417">
    <property type="entry name" value="P-loop_NTPase"/>
</dbReference>
<keyword evidence="3" id="KW-0347">Helicase</keyword>
<dbReference type="GO" id="GO:0006281">
    <property type="term" value="P:DNA repair"/>
    <property type="evidence" value="ECO:0007669"/>
    <property type="project" value="TreeGrafter"/>
</dbReference>
<gene>
    <name evidence="7" type="ORF">DSL72_008879</name>
</gene>
<dbReference type="Pfam" id="PF00176">
    <property type="entry name" value="SNF2-rel_dom"/>
    <property type="match status" value="1"/>
</dbReference>
<feature type="domain" description="Helicase C-terminal" evidence="6">
    <location>
        <begin position="415"/>
        <end position="500"/>
    </location>
</feature>
<keyword evidence="2" id="KW-0378">Hydrolase</keyword>
<dbReference type="InterPro" id="IPR050628">
    <property type="entry name" value="SNF2_RAD54_helicase_TF"/>
</dbReference>
<evidence type="ECO:0000256" key="3">
    <source>
        <dbReference type="ARBA" id="ARBA00022806"/>
    </source>
</evidence>
<feature type="compositionally biased region" description="Acidic residues" evidence="5">
    <location>
        <begin position="581"/>
        <end position="597"/>
    </location>
</feature>
<accession>A0A8A3PRJ8</accession>
<feature type="region of interest" description="Disordered" evidence="5">
    <location>
        <begin position="1"/>
        <end position="35"/>
    </location>
</feature>
<dbReference type="AlphaFoldDB" id="A0A8A3PRJ8"/>
<dbReference type="Gene3D" id="3.40.50.300">
    <property type="entry name" value="P-loop containing nucleotide triphosphate hydrolases"/>
    <property type="match status" value="1"/>
</dbReference>